<feature type="compositionally biased region" description="Polar residues" evidence="1">
    <location>
        <begin position="165"/>
        <end position="174"/>
    </location>
</feature>
<evidence type="ECO:0000256" key="1">
    <source>
        <dbReference type="SAM" id="MobiDB-lite"/>
    </source>
</evidence>
<keyword evidence="3" id="KW-1185">Reference proteome</keyword>
<gene>
    <name evidence="2" type="ORF">HNAJ_LOCUS1021</name>
</gene>
<feature type="region of interest" description="Disordered" evidence="1">
    <location>
        <begin position="159"/>
        <end position="207"/>
    </location>
</feature>
<feature type="compositionally biased region" description="Polar residues" evidence="1">
    <location>
        <begin position="286"/>
        <end position="296"/>
    </location>
</feature>
<organism evidence="4">
    <name type="scientific">Rodentolepis nana</name>
    <name type="common">Dwarf tapeworm</name>
    <name type="synonym">Hymenolepis nana</name>
    <dbReference type="NCBI Taxonomy" id="102285"/>
    <lineage>
        <taxon>Eukaryota</taxon>
        <taxon>Metazoa</taxon>
        <taxon>Spiralia</taxon>
        <taxon>Lophotrochozoa</taxon>
        <taxon>Platyhelminthes</taxon>
        <taxon>Cestoda</taxon>
        <taxon>Eucestoda</taxon>
        <taxon>Cyclophyllidea</taxon>
        <taxon>Hymenolepididae</taxon>
        <taxon>Rodentolepis</taxon>
    </lineage>
</organism>
<dbReference type="Proteomes" id="UP000278807">
    <property type="component" value="Unassembled WGS sequence"/>
</dbReference>
<name>A0A0R3T279_RODNA</name>
<reference evidence="4" key="1">
    <citation type="submission" date="2017-02" db="UniProtKB">
        <authorList>
            <consortium name="WormBaseParasite"/>
        </authorList>
    </citation>
    <scope>IDENTIFICATION</scope>
</reference>
<feature type="region of interest" description="Disordered" evidence="1">
    <location>
        <begin position="264"/>
        <end position="329"/>
    </location>
</feature>
<sequence length="504" mass="55186">MLSSFFRFVLLFVFASNLAGIFIAASFDAIRLIPDTLSNPATTSIESDSQTPSPQLYNLNFNLPIEQLEDSFLSYHRSVGTPISQPVSEDNYNTRRRHANRHSFTNAMSKFMKSLGRSLRSVSVNAGKSVYEPVLRGIWSISQYFTSLFSLFWGQTSTHTERPTRSQPRSSPIKTSVEPASLPSRTHQTQNRKIGTDGTEINNISTPRKSLDDLKRLDLSSCLLTPFQTPRQSHTKSNGDLSASVSNITQASGDSASMATVFSNQPSKARGNGIKQNPINGGPIDLTSSPKSNYGTSKKHSLPASSHPVSMVPIYPKGRNSKPTPLISMPPPSLVMESIKVESASMGVKKRRQFLPHSPPLSKQSTKMKNNLARETPPTKQKSPPIDSPSVENLAQRKKPEKKVNSFLKTSILSSQSLPTVPVWQPRKVRRSPEVSEAPKVANESMGSGLFGLPSTSVWSIASKQTESTFAPLVGQNYFGDIEFPPLGTLPPKRSSRSSAIDEG</sequence>
<evidence type="ECO:0000313" key="2">
    <source>
        <dbReference type="EMBL" id="VDN96880.1"/>
    </source>
</evidence>
<protein>
    <submittedName>
        <fullName evidence="4">RanBP2-type domain-containing protein</fullName>
    </submittedName>
</protein>
<evidence type="ECO:0000313" key="3">
    <source>
        <dbReference type="Proteomes" id="UP000278807"/>
    </source>
</evidence>
<dbReference type="WBParaSite" id="HNAJ_0000102101-mRNA-1">
    <property type="protein sequence ID" value="HNAJ_0000102101-mRNA-1"/>
    <property type="gene ID" value="HNAJ_0000102101"/>
</dbReference>
<feature type="region of interest" description="Disordered" evidence="1">
    <location>
        <begin position="349"/>
        <end position="402"/>
    </location>
</feature>
<feature type="compositionally biased region" description="Polar residues" evidence="1">
    <location>
        <begin position="183"/>
        <end position="207"/>
    </location>
</feature>
<dbReference type="EMBL" id="UZAE01000353">
    <property type="protein sequence ID" value="VDN96880.1"/>
    <property type="molecule type" value="Genomic_DNA"/>
</dbReference>
<reference evidence="2 3" key="2">
    <citation type="submission" date="2018-11" db="EMBL/GenBank/DDBJ databases">
        <authorList>
            <consortium name="Pathogen Informatics"/>
        </authorList>
    </citation>
    <scope>NUCLEOTIDE SEQUENCE [LARGE SCALE GENOMIC DNA]</scope>
</reference>
<accession>A0A0R3T279</accession>
<dbReference type="OrthoDB" id="10682631at2759"/>
<dbReference type="AlphaFoldDB" id="A0A0R3T279"/>
<proteinExistence type="predicted"/>
<evidence type="ECO:0000313" key="4">
    <source>
        <dbReference type="WBParaSite" id="HNAJ_0000102101-mRNA-1"/>
    </source>
</evidence>
<feature type="region of interest" description="Disordered" evidence="1">
    <location>
        <begin position="484"/>
        <end position="504"/>
    </location>
</feature>